<proteinExistence type="predicted"/>
<evidence type="ECO:0000313" key="2">
    <source>
        <dbReference type="EMBL" id="KAJ5340376.1"/>
    </source>
</evidence>
<dbReference type="Pfam" id="PF01172">
    <property type="entry name" value="SBDS_N"/>
    <property type="match status" value="1"/>
</dbReference>
<comment type="caution">
    <text evidence="2">The sequence shown here is derived from an EMBL/GenBank/DDBJ whole genome shotgun (WGS) entry which is preliminary data.</text>
</comment>
<name>A0A9W9QLZ0_PENBR</name>
<sequence>MATGNTRQSKVFYKGRSEDFVIFVADVTAMDNWRKDHTIPLAQVMDGWKVFTAHHAPSESKE</sequence>
<dbReference type="InterPro" id="IPR036786">
    <property type="entry name" value="Ribosome_mat_SBDS_N_sf"/>
</dbReference>
<dbReference type="EMBL" id="JAPZBR010000008">
    <property type="protein sequence ID" value="KAJ5340376.1"/>
    <property type="molecule type" value="Genomic_DNA"/>
</dbReference>
<organism evidence="2 3">
    <name type="scientific">Penicillium brevicompactum</name>
    <dbReference type="NCBI Taxonomy" id="5074"/>
    <lineage>
        <taxon>Eukaryota</taxon>
        <taxon>Fungi</taxon>
        <taxon>Dikarya</taxon>
        <taxon>Ascomycota</taxon>
        <taxon>Pezizomycotina</taxon>
        <taxon>Eurotiomycetes</taxon>
        <taxon>Eurotiomycetidae</taxon>
        <taxon>Eurotiales</taxon>
        <taxon>Aspergillaceae</taxon>
        <taxon>Penicillium</taxon>
    </lineage>
</organism>
<dbReference type="Gene3D" id="3.30.1250.10">
    <property type="entry name" value="Ribosome maturation protein SBDS, N-terminal domain"/>
    <property type="match status" value="1"/>
</dbReference>
<reference evidence="2" key="1">
    <citation type="submission" date="2022-12" db="EMBL/GenBank/DDBJ databases">
        <authorList>
            <person name="Petersen C."/>
        </authorList>
    </citation>
    <scope>NUCLEOTIDE SEQUENCE</scope>
    <source>
        <strain evidence="2">IBT 35675</strain>
    </source>
</reference>
<gene>
    <name evidence="2" type="ORF">N7541_009500</name>
</gene>
<dbReference type="InterPro" id="IPR019783">
    <property type="entry name" value="SDO1/SBDS_N"/>
</dbReference>
<reference evidence="2" key="2">
    <citation type="journal article" date="2023" name="IMA Fungus">
        <title>Comparative genomic study of the Penicillium genus elucidates a diverse pangenome and 15 lateral gene transfer events.</title>
        <authorList>
            <person name="Petersen C."/>
            <person name="Sorensen T."/>
            <person name="Nielsen M.R."/>
            <person name="Sondergaard T.E."/>
            <person name="Sorensen J.L."/>
            <person name="Fitzpatrick D.A."/>
            <person name="Frisvad J.C."/>
            <person name="Nielsen K.L."/>
        </authorList>
    </citation>
    <scope>NUCLEOTIDE SEQUENCE</scope>
    <source>
        <strain evidence="2">IBT 35675</strain>
    </source>
</reference>
<accession>A0A9W9QLZ0</accession>
<keyword evidence="3" id="KW-1185">Reference proteome</keyword>
<dbReference type="SUPFAM" id="SSF89895">
    <property type="entry name" value="FYSH domain"/>
    <property type="match status" value="1"/>
</dbReference>
<feature type="domain" description="Ribosome maturation protein SDO1/SBDS N-terminal" evidence="1">
    <location>
        <begin position="8"/>
        <end position="55"/>
    </location>
</feature>
<dbReference type="AlphaFoldDB" id="A0A9W9QLZ0"/>
<evidence type="ECO:0000313" key="3">
    <source>
        <dbReference type="Proteomes" id="UP001148299"/>
    </source>
</evidence>
<evidence type="ECO:0000259" key="1">
    <source>
        <dbReference type="Pfam" id="PF01172"/>
    </source>
</evidence>
<dbReference type="Proteomes" id="UP001148299">
    <property type="component" value="Unassembled WGS sequence"/>
</dbReference>
<protein>
    <recommendedName>
        <fullName evidence="1">Ribosome maturation protein SDO1/SBDS N-terminal domain-containing protein</fullName>
    </recommendedName>
</protein>